<accession>A0A9K3DF66</accession>
<keyword evidence="3" id="KW-1185">Reference proteome</keyword>
<sequence>ASDPDYAPDLYEDIPSDIERDMPPEVGGEREREGMGMDVDMGGTPPPPPPPPTVSTRVAVSPPSLLSALTRHVMPHGRGSEEPLCLED</sequence>
<comment type="caution">
    <text evidence="2">The sequence shown here is derived from an EMBL/GenBank/DDBJ whole genome shotgun (WGS) entry which is preliminary data.</text>
</comment>
<feature type="compositionally biased region" description="Pro residues" evidence="1">
    <location>
        <begin position="44"/>
        <end position="53"/>
    </location>
</feature>
<dbReference type="EMBL" id="BDIP01010788">
    <property type="protein sequence ID" value="GIQ92869.1"/>
    <property type="molecule type" value="Genomic_DNA"/>
</dbReference>
<dbReference type="AlphaFoldDB" id="A0A9K3DF66"/>
<dbReference type="Proteomes" id="UP000265618">
    <property type="component" value="Unassembled WGS sequence"/>
</dbReference>
<evidence type="ECO:0000313" key="2">
    <source>
        <dbReference type="EMBL" id="GIQ92869.1"/>
    </source>
</evidence>
<evidence type="ECO:0000313" key="3">
    <source>
        <dbReference type="Proteomes" id="UP000265618"/>
    </source>
</evidence>
<organism evidence="2 3">
    <name type="scientific">Kipferlia bialata</name>
    <dbReference type="NCBI Taxonomy" id="797122"/>
    <lineage>
        <taxon>Eukaryota</taxon>
        <taxon>Metamonada</taxon>
        <taxon>Carpediemonas-like organisms</taxon>
        <taxon>Kipferlia</taxon>
    </lineage>
</organism>
<gene>
    <name evidence="2" type="ORF">KIPB_016903</name>
</gene>
<feature type="region of interest" description="Disordered" evidence="1">
    <location>
        <begin position="1"/>
        <end position="59"/>
    </location>
</feature>
<reference evidence="2 3" key="1">
    <citation type="journal article" date="2018" name="PLoS ONE">
        <title>The draft genome of Kipferlia bialata reveals reductive genome evolution in fornicate parasites.</title>
        <authorList>
            <person name="Tanifuji G."/>
            <person name="Takabayashi S."/>
            <person name="Kume K."/>
            <person name="Takagi M."/>
            <person name="Nakayama T."/>
            <person name="Kamikawa R."/>
            <person name="Inagaki Y."/>
            <person name="Hashimoto T."/>
        </authorList>
    </citation>
    <scope>NUCLEOTIDE SEQUENCE [LARGE SCALE GENOMIC DNA]</scope>
    <source>
        <strain evidence="2">NY0173</strain>
    </source>
</reference>
<feature type="non-terminal residue" evidence="2">
    <location>
        <position position="88"/>
    </location>
</feature>
<evidence type="ECO:0000256" key="1">
    <source>
        <dbReference type="SAM" id="MobiDB-lite"/>
    </source>
</evidence>
<proteinExistence type="predicted"/>
<protein>
    <submittedName>
        <fullName evidence="2">Uncharacterized protein</fullName>
    </submittedName>
</protein>
<name>A0A9K3DF66_9EUKA</name>
<feature type="compositionally biased region" description="Basic and acidic residues" evidence="1">
    <location>
        <begin position="17"/>
        <end position="35"/>
    </location>
</feature>